<accession>A0A1F6TGI2</accession>
<dbReference type="GO" id="GO:0043164">
    <property type="term" value="P:Gram-negative-bacterium-type cell wall biogenesis"/>
    <property type="evidence" value="ECO:0007669"/>
    <property type="project" value="TreeGrafter"/>
</dbReference>
<feature type="domain" description="DUF218" evidence="2">
    <location>
        <begin position="83"/>
        <end position="245"/>
    </location>
</feature>
<feature type="transmembrane region" description="Helical" evidence="1">
    <location>
        <begin position="35"/>
        <end position="55"/>
    </location>
</feature>
<evidence type="ECO:0000256" key="1">
    <source>
        <dbReference type="SAM" id="Phobius"/>
    </source>
</evidence>
<name>A0A1F6TGI2_9PROT</name>
<proteinExistence type="predicted"/>
<evidence type="ECO:0000259" key="2">
    <source>
        <dbReference type="Pfam" id="PF02698"/>
    </source>
</evidence>
<dbReference type="CDD" id="cd06259">
    <property type="entry name" value="YdcF-like"/>
    <property type="match status" value="1"/>
</dbReference>
<dbReference type="AlphaFoldDB" id="A0A1F6TGI2"/>
<evidence type="ECO:0000313" key="3">
    <source>
        <dbReference type="EMBL" id="OGI44247.1"/>
    </source>
</evidence>
<dbReference type="GO" id="GO:0005886">
    <property type="term" value="C:plasma membrane"/>
    <property type="evidence" value="ECO:0007669"/>
    <property type="project" value="TreeGrafter"/>
</dbReference>
<gene>
    <name evidence="3" type="ORF">A2V92_05280</name>
</gene>
<dbReference type="InterPro" id="IPR014729">
    <property type="entry name" value="Rossmann-like_a/b/a_fold"/>
</dbReference>
<reference evidence="3 4" key="1">
    <citation type="journal article" date="2016" name="Nat. Commun.">
        <title>Thousands of microbial genomes shed light on interconnected biogeochemical processes in an aquifer system.</title>
        <authorList>
            <person name="Anantharaman K."/>
            <person name="Brown C.T."/>
            <person name="Hug L.A."/>
            <person name="Sharon I."/>
            <person name="Castelle C.J."/>
            <person name="Probst A.J."/>
            <person name="Thomas B.C."/>
            <person name="Singh A."/>
            <person name="Wilkins M.J."/>
            <person name="Karaoz U."/>
            <person name="Brodie E.L."/>
            <person name="Williams K.H."/>
            <person name="Hubbard S.S."/>
            <person name="Banfield J.F."/>
        </authorList>
    </citation>
    <scope>NUCLEOTIDE SEQUENCE [LARGE SCALE GENOMIC DNA]</scope>
</reference>
<keyword evidence="1" id="KW-1133">Transmembrane helix</keyword>
<keyword evidence="1" id="KW-0812">Transmembrane</keyword>
<feature type="transmembrane region" description="Helical" evidence="1">
    <location>
        <begin position="9"/>
        <end position="29"/>
    </location>
</feature>
<dbReference type="EMBL" id="MFST01000062">
    <property type="protein sequence ID" value="OGI44247.1"/>
    <property type="molecule type" value="Genomic_DNA"/>
</dbReference>
<dbReference type="Proteomes" id="UP000179344">
    <property type="component" value="Unassembled WGS sequence"/>
</dbReference>
<evidence type="ECO:0000313" key="4">
    <source>
        <dbReference type="Proteomes" id="UP000179344"/>
    </source>
</evidence>
<dbReference type="Gene3D" id="3.40.50.620">
    <property type="entry name" value="HUPs"/>
    <property type="match status" value="1"/>
</dbReference>
<keyword evidence="1" id="KW-0472">Membrane</keyword>
<dbReference type="InterPro" id="IPR051599">
    <property type="entry name" value="Cell_Envelope_Assoc"/>
</dbReference>
<sequence length="271" mass="29413">MELIGPKAIGLLLTPPGVILVIALLGFLLRIKWSFLGNFLVIASLLALLFLSLPLTGKRLMSQLEAQVQPLALDAKEAKPAGAIVILGGGRYANAPEYGADTVSAATLERLHYGAYLHRQTGLPILVSGGAPFGEAAPEAVLMKEVLERDFSVKPRWVESSARTTRENALRVAEIMAGAGVRRIYLVTHAWHMPRALWSFVNTGLDAIPAPMGFTTLSNEDRSALGYLPSAHGLFLSSLALRERYGLLWYRLRRDAAELALEQLPAPAEPK</sequence>
<dbReference type="Pfam" id="PF02698">
    <property type="entry name" value="DUF218"/>
    <property type="match status" value="1"/>
</dbReference>
<protein>
    <recommendedName>
        <fullName evidence="2">DUF218 domain-containing protein</fullName>
    </recommendedName>
</protein>
<organism evidence="3 4">
    <name type="scientific">Candidatus Muproteobacteria bacterium RBG_16_65_31</name>
    <dbReference type="NCBI Taxonomy" id="1817759"/>
    <lineage>
        <taxon>Bacteria</taxon>
        <taxon>Pseudomonadati</taxon>
        <taxon>Pseudomonadota</taxon>
        <taxon>Candidatus Muproteobacteria</taxon>
    </lineage>
</organism>
<dbReference type="GO" id="GO:0000270">
    <property type="term" value="P:peptidoglycan metabolic process"/>
    <property type="evidence" value="ECO:0007669"/>
    <property type="project" value="TreeGrafter"/>
</dbReference>
<dbReference type="PANTHER" id="PTHR30336:SF4">
    <property type="entry name" value="ENVELOPE BIOGENESIS FACTOR ELYC"/>
    <property type="match status" value="1"/>
</dbReference>
<dbReference type="PANTHER" id="PTHR30336">
    <property type="entry name" value="INNER MEMBRANE PROTEIN, PROBABLE PERMEASE"/>
    <property type="match status" value="1"/>
</dbReference>
<comment type="caution">
    <text evidence="3">The sequence shown here is derived from an EMBL/GenBank/DDBJ whole genome shotgun (WGS) entry which is preliminary data.</text>
</comment>
<dbReference type="InterPro" id="IPR003848">
    <property type="entry name" value="DUF218"/>
</dbReference>